<dbReference type="Pfam" id="PF03129">
    <property type="entry name" value="HGTP_anticodon"/>
    <property type="match status" value="1"/>
</dbReference>
<evidence type="ECO:0000256" key="1">
    <source>
        <dbReference type="ARBA" id="ARBA00004496"/>
    </source>
</evidence>
<dbReference type="GO" id="GO:0006433">
    <property type="term" value="P:prolyl-tRNA aminoacylation"/>
    <property type="evidence" value="ECO:0007669"/>
    <property type="project" value="UniProtKB-UniRule"/>
</dbReference>
<dbReference type="STRING" id="257708.RGI145_10360"/>
<dbReference type="EMBL" id="CP015583">
    <property type="protein sequence ID" value="APT59257.1"/>
    <property type="molecule type" value="Genomic_DNA"/>
</dbReference>
<dbReference type="NCBIfam" id="NF008979">
    <property type="entry name" value="PRK12325.1"/>
    <property type="match status" value="1"/>
</dbReference>
<name>A0A1L7AKF6_9PROT</name>
<proteinExistence type="inferred from homology"/>
<protein>
    <recommendedName>
        <fullName evidence="10">Proline--tRNA ligase</fullName>
        <ecNumber evidence="10">6.1.1.15</ecNumber>
    </recommendedName>
    <alternativeName>
        <fullName evidence="10">Prolyl-tRNA synthetase</fullName>
        <shortName evidence="10">ProRS</shortName>
    </alternativeName>
</protein>
<dbReference type="RefSeq" id="WP_075799985.1">
    <property type="nucleotide sequence ID" value="NZ_CP015583.1"/>
</dbReference>
<dbReference type="SUPFAM" id="SSF55681">
    <property type="entry name" value="Class II aaRS and biotin synthetases"/>
    <property type="match status" value="1"/>
</dbReference>
<dbReference type="eggNOG" id="COG0442">
    <property type="taxonomic scope" value="Bacteria"/>
</dbReference>
<evidence type="ECO:0000256" key="6">
    <source>
        <dbReference type="ARBA" id="ARBA00022840"/>
    </source>
</evidence>
<dbReference type="InterPro" id="IPR004154">
    <property type="entry name" value="Anticodon-bd"/>
</dbReference>
<organism evidence="12 13">
    <name type="scientific">Roseomonas gilardii</name>
    <dbReference type="NCBI Taxonomy" id="257708"/>
    <lineage>
        <taxon>Bacteria</taxon>
        <taxon>Pseudomonadati</taxon>
        <taxon>Pseudomonadota</taxon>
        <taxon>Alphaproteobacteria</taxon>
        <taxon>Acetobacterales</taxon>
        <taxon>Roseomonadaceae</taxon>
        <taxon>Roseomonas</taxon>
    </lineage>
</organism>
<dbReference type="AlphaFoldDB" id="A0A1L7AKF6"/>
<dbReference type="KEGG" id="rgi:RGI145_10360"/>
<accession>A0A1L7AKF6</accession>
<dbReference type="InterPro" id="IPR023716">
    <property type="entry name" value="Prolyl-tRNA_ligase_IIa_type2"/>
</dbReference>
<dbReference type="NCBIfam" id="TIGR00409">
    <property type="entry name" value="proS_fam_II"/>
    <property type="match status" value="1"/>
</dbReference>
<dbReference type="GO" id="GO:0005524">
    <property type="term" value="F:ATP binding"/>
    <property type="evidence" value="ECO:0007669"/>
    <property type="project" value="UniProtKB-UniRule"/>
</dbReference>
<comment type="similarity">
    <text evidence="10">Belongs to the class-II aminoacyl-tRNA synthetase family. ProS type 2 subfamily.</text>
</comment>
<dbReference type="HAMAP" id="MF_01570">
    <property type="entry name" value="Pro_tRNA_synth_type2"/>
    <property type="match status" value="1"/>
</dbReference>
<dbReference type="SUPFAM" id="SSF52954">
    <property type="entry name" value="Class II aaRS ABD-related"/>
    <property type="match status" value="1"/>
</dbReference>
<evidence type="ECO:0000256" key="7">
    <source>
        <dbReference type="ARBA" id="ARBA00022917"/>
    </source>
</evidence>
<dbReference type="InterPro" id="IPR036621">
    <property type="entry name" value="Anticodon-bd_dom_sf"/>
</dbReference>
<dbReference type="InterPro" id="IPR004500">
    <property type="entry name" value="Pro-tRNA-synth_IIa_bac-type"/>
</dbReference>
<dbReference type="InterPro" id="IPR006195">
    <property type="entry name" value="aa-tRNA-synth_II"/>
</dbReference>
<dbReference type="EC" id="6.1.1.15" evidence="10"/>
<comment type="function">
    <text evidence="10">Catalyzes the attachment of proline to tRNA(Pro) in a two-step reaction: proline is first activated by ATP to form Pro-AMP and then transferred to the acceptor end of tRNA(Pro).</text>
</comment>
<dbReference type="CDD" id="cd00779">
    <property type="entry name" value="ProRS_core_prok"/>
    <property type="match status" value="1"/>
</dbReference>
<dbReference type="Gene3D" id="3.30.930.10">
    <property type="entry name" value="Bira Bifunctional Protein, Domain 2"/>
    <property type="match status" value="1"/>
</dbReference>
<evidence type="ECO:0000313" key="12">
    <source>
        <dbReference type="EMBL" id="APT59257.1"/>
    </source>
</evidence>
<evidence type="ECO:0000313" key="13">
    <source>
        <dbReference type="Proteomes" id="UP000185494"/>
    </source>
</evidence>
<sequence>MRLSRAFLPTLKETPAEAQIASHRLMLRAGLIRQTSAGIYAWLPLGLRVLRNIEQIVREEQDRAGSQEILMPTVQSADLWRESGRYDDYGKEMLRFRDRHDREMLFGPTNEEMVTDIFKGFAKSYRDLPRNLYHIQWKFRDEVRPRFGVMRGREFLMKDGYSFDISPEAARKSYQRMFVSYLRTFARMGLKAIPMRADTGPIGGDLSHEFIILAETGESQVFLHRDLLAYDPLAQAPDYDGDLTPHVDFWTSRYAATDEMHDEAAWNAVAAEEQVSARGIEVGHIFYFGTKYSAAMGFQVTGPEGSPVHPEMGSYGIGVSRLVAAAIEANHDENGIKWPDAIAPYKLAILNLKSGDAACDAVCEQVYAAFPQDAVYDDRPERAGVKFADADLMGYPWQVVVGPRGAAAGKVEIKRRMTGEREELSLEDALAKLRA</sequence>
<evidence type="ECO:0000256" key="2">
    <source>
        <dbReference type="ARBA" id="ARBA00011738"/>
    </source>
</evidence>
<comment type="subcellular location">
    <subcellularLocation>
        <location evidence="1 10">Cytoplasm</location>
    </subcellularLocation>
</comment>
<keyword evidence="5 10" id="KW-0547">Nucleotide-binding</keyword>
<evidence type="ECO:0000259" key="11">
    <source>
        <dbReference type="PROSITE" id="PS50862"/>
    </source>
</evidence>
<dbReference type="PROSITE" id="PS50862">
    <property type="entry name" value="AA_TRNA_LIGASE_II"/>
    <property type="match status" value="1"/>
</dbReference>
<keyword evidence="6 10" id="KW-0067">ATP-binding</keyword>
<evidence type="ECO:0000256" key="8">
    <source>
        <dbReference type="ARBA" id="ARBA00023146"/>
    </source>
</evidence>
<keyword evidence="8 10" id="KW-0030">Aminoacyl-tRNA synthetase</keyword>
<gene>
    <name evidence="10" type="primary">proS</name>
    <name evidence="12" type="ORF">RGI145_10360</name>
</gene>
<comment type="subunit">
    <text evidence="2 10">Homodimer.</text>
</comment>
<dbReference type="PANTHER" id="PTHR42753:SF2">
    <property type="entry name" value="PROLINE--TRNA LIGASE"/>
    <property type="match status" value="1"/>
</dbReference>
<dbReference type="InterPro" id="IPR050062">
    <property type="entry name" value="Pro-tRNA_synthetase"/>
</dbReference>
<dbReference type="FunFam" id="3.30.930.10:FF:000042">
    <property type="entry name" value="probable proline--tRNA ligase, mitochondrial"/>
    <property type="match status" value="1"/>
</dbReference>
<keyword evidence="3 10" id="KW-0963">Cytoplasm</keyword>
<dbReference type="InterPro" id="IPR033730">
    <property type="entry name" value="ProRS_core_prok"/>
</dbReference>
<dbReference type="GO" id="GO:0004827">
    <property type="term" value="F:proline-tRNA ligase activity"/>
    <property type="evidence" value="ECO:0007669"/>
    <property type="project" value="UniProtKB-UniRule"/>
</dbReference>
<reference evidence="12 13" key="1">
    <citation type="submission" date="2016-05" db="EMBL/GenBank/DDBJ databases">
        <title>Complete Genome and Methylome Analysis of Psychrotrophic Bacterial Isolates from Antarctic Lake Untersee.</title>
        <authorList>
            <person name="Fomenkov A."/>
            <person name="Akimov V.N."/>
            <person name="Vasilyeva L.V."/>
            <person name="Andersen D."/>
            <person name="Vincze T."/>
            <person name="Roberts R.J."/>
        </authorList>
    </citation>
    <scope>NUCLEOTIDE SEQUENCE [LARGE SCALE GENOMIC DNA]</scope>
    <source>
        <strain evidence="12 13">U14-5</strain>
    </source>
</reference>
<dbReference type="InterPro" id="IPR044140">
    <property type="entry name" value="ProRS_anticodon_short"/>
</dbReference>
<dbReference type="InterPro" id="IPR002314">
    <property type="entry name" value="aa-tRNA-synt_IIb"/>
</dbReference>
<feature type="domain" description="Aminoacyl-transfer RNA synthetases class-II family profile" evidence="11">
    <location>
        <begin position="38"/>
        <end position="339"/>
    </location>
</feature>
<keyword evidence="7 10" id="KW-0648">Protein biosynthesis</keyword>
<dbReference type="InterPro" id="IPR045864">
    <property type="entry name" value="aa-tRNA-synth_II/BPL/LPL"/>
</dbReference>
<dbReference type="Pfam" id="PF00587">
    <property type="entry name" value="tRNA-synt_2b"/>
    <property type="match status" value="1"/>
</dbReference>
<evidence type="ECO:0000256" key="5">
    <source>
        <dbReference type="ARBA" id="ARBA00022741"/>
    </source>
</evidence>
<evidence type="ECO:0000256" key="9">
    <source>
        <dbReference type="ARBA" id="ARBA00047671"/>
    </source>
</evidence>
<dbReference type="InterPro" id="IPR002316">
    <property type="entry name" value="Pro-tRNA-ligase_IIa"/>
</dbReference>
<dbReference type="PRINTS" id="PR01046">
    <property type="entry name" value="TRNASYNTHPRO"/>
</dbReference>
<evidence type="ECO:0000256" key="3">
    <source>
        <dbReference type="ARBA" id="ARBA00022490"/>
    </source>
</evidence>
<dbReference type="Proteomes" id="UP000185494">
    <property type="component" value="Chromosome 1"/>
</dbReference>
<keyword evidence="4 10" id="KW-0436">Ligase</keyword>
<evidence type="ECO:0000256" key="4">
    <source>
        <dbReference type="ARBA" id="ARBA00022598"/>
    </source>
</evidence>
<evidence type="ECO:0000256" key="10">
    <source>
        <dbReference type="HAMAP-Rule" id="MF_01570"/>
    </source>
</evidence>
<dbReference type="GO" id="GO:0005829">
    <property type="term" value="C:cytosol"/>
    <property type="evidence" value="ECO:0007669"/>
    <property type="project" value="TreeGrafter"/>
</dbReference>
<dbReference type="CDD" id="cd00861">
    <property type="entry name" value="ProRS_anticodon_short"/>
    <property type="match status" value="1"/>
</dbReference>
<dbReference type="Gene3D" id="3.40.50.800">
    <property type="entry name" value="Anticodon-binding domain"/>
    <property type="match status" value="1"/>
</dbReference>
<dbReference type="FunFam" id="3.40.50.800:FF:000032">
    <property type="entry name" value="Proline--tRNA ligase"/>
    <property type="match status" value="1"/>
</dbReference>
<dbReference type="PANTHER" id="PTHR42753">
    <property type="entry name" value="MITOCHONDRIAL RIBOSOME PROTEIN L39/PROLYL-TRNA LIGASE FAMILY MEMBER"/>
    <property type="match status" value="1"/>
</dbReference>
<comment type="catalytic activity">
    <reaction evidence="9 10">
        <text>tRNA(Pro) + L-proline + ATP = L-prolyl-tRNA(Pro) + AMP + diphosphate</text>
        <dbReference type="Rhea" id="RHEA:14305"/>
        <dbReference type="Rhea" id="RHEA-COMP:9700"/>
        <dbReference type="Rhea" id="RHEA-COMP:9702"/>
        <dbReference type="ChEBI" id="CHEBI:30616"/>
        <dbReference type="ChEBI" id="CHEBI:33019"/>
        <dbReference type="ChEBI" id="CHEBI:60039"/>
        <dbReference type="ChEBI" id="CHEBI:78442"/>
        <dbReference type="ChEBI" id="CHEBI:78532"/>
        <dbReference type="ChEBI" id="CHEBI:456215"/>
        <dbReference type="EC" id="6.1.1.15"/>
    </reaction>
</comment>